<dbReference type="Gene3D" id="3.40.630.30">
    <property type="match status" value="1"/>
</dbReference>
<proteinExistence type="inferred from homology"/>
<evidence type="ECO:0000256" key="3">
    <source>
        <dbReference type="ARBA" id="ARBA00008870"/>
    </source>
</evidence>
<dbReference type="InterPro" id="IPR016181">
    <property type="entry name" value="Acyl_CoA_acyltransferase"/>
</dbReference>
<dbReference type="VEuPathDB" id="FungiDB:PV08_05055"/>
<dbReference type="EC" id="2.3.1.257" evidence="4"/>
<dbReference type="EMBL" id="KN847494">
    <property type="protein sequence ID" value="KIW17860.1"/>
    <property type="molecule type" value="Genomic_DNA"/>
</dbReference>
<dbReference type="InterPro" id="IPR039949">
    <property type="entry name" value="NAA40"/>
</dbReference>
<dbReference type="GeneID" id="27332138"/>
<dbReference type="STRING" id="91928.A0A0D2BGW3"/>
<dbReference type="GO" id="GO:0005634">
    <property type="term" value="C:nucleus"/>
    <property type="evidence" value="ECO:0007669"/>
    <property type="project" value="UniProtKB-SubCell"/>
</dbReference>
<dbReference type="HOGENOM" id="CLU_051699_2_0_1"/>
<evidence type="ECO:0000256" key="6">
    <source>
        <dbReference type="ARBA" id="ARBA00022490"/>
    </source>
</evidence>
<dbReference type="GO" id="GO:0010485">
    <property type="term" value="F:histone H4 acetyltransferase activity"/>
    <property type="evidence" value="ECO:0007669"/>
    <property type="project" value="InterPro"/>
</dbReference>
<dbReference type="GO" id="GO:0043998">
    <property type="term" value="F:histone H2A acetyltransferase activity"/>
    <property type="evidence" value="ECO:0007669"/>
    <property type="project" value="InterPro"/>
</dbReference>
<sequence>MAEPDRKRPRRNGDRSKLDAAPKEKLVEQVNALSGLEFFTKYGTSGAEGTSLAPCKPVKWTAADIPSQVLEQCLSLIESTSKEDYENSEIKWSASKKRKEMKLPDMKYIVLLDEKSDVAGFISLMVTYEDGYEVLYIYEIHFKAEWQGKGVGRKLMSAVESIGRNVGLVKVMLTVFKANSRAVRWYTKLGYVEDEFSPGPRKLRNGTVKEPNYIILSKTLKG</sequence>
<evidence type="ECO:0000259" key="13">
    <source>
        <dbReference type="PROSITE" id="PS51186"/>
    </source>
</evidence>
<reference evidence="14 15" key="1">
    <citation type="submission" date="2015-01" db="EMBL/GenBank/DDBJ databases">
        <title>The Genome Sequence of Exophiala spinifera CBS89968.</title>
        <authorList>
            <consortium name="The Broad Institute Genomics Platform"/>
            <person name="Cuomo C."/>
            <person name="de Hoog S."/>
            <person name="Gorbushina A."/>
            <person name="Stielow B."/>
            <person name="Teixiera M."/>
            <person name="Abouelleil A."/>
            <person name="Chapman S.B."/>
            <person name="Priest M."/>
            <person name="Young S.K."/>
            <person name="Wortman J."/>
            <person name="Nusbaum C."/>
            <person name="Birren B."/>
        </authorList>
    </citation>
    <scope>NUCLEOTIDE SEQUENCE [LARGE SCALE GENOMIC DNA]</scope>
    <source>
        <strain evidence="14 15">CBS 89968</strain>
    </source>
</reference>
<evidence type="ECO:0000256" key="4">
    <source>
        <dbReference type="ARBA" id="ARBA00012950"/>
    </source>
</evidence>
<dbReference type="SUPFAM" id="SSF55729">
    <property type="entry name" value="Acyl-CoA N-acyltransferases (Nat)"/>
    <property type="match status" value="1"/>
</dbReference>
<dbReference type="GO" id="GO:0005737">
    <property type="term" value="C:cytoplasm"/>
    <property type="evidence" value="ECO:0007669"/>
    <property type="project" value="UniProtKB-SubCell"/>
</dbReference>
<feature type="domain" description="N-acetyltransferase" evidence="13">
    <location>
        <begin position="60"/>
        <end position="221"/>
    </location>
</feature>
<dbReference type="Proteomes" id="UP000053328">
    <property type="component" value="Unassembled WGS sequence"/>
</dbReference>
<name>A0A0D2BGW3_9EURO</name>
<evidence type="ECO:0000256" key="7">
    <source>
        <dbReference type="ARBA" id="ARBA00022679"/>
    </source>
</evidence>
<keyword evidence="15" id="KW-1185">Reference proteome</keyword>
<dbReference type="RefSeq" id="XP_016238076.1">
    <property type="nucleotide sequence ID" value="XM_016379399.1"/>
</dbReference>
<evidence type="ECO:0000256" key="2">
    <source>
        <dbReference type="ARBA" id="ARBA00004496"/>
    </source>
</evidence>
<evidence type="ECO:0000256" key="9">
    <source>
        <dbReference type="ARBA" id="ARBA00023315"/>
    </source>
</evidence>
<dbReference type="PANTHER" id="PTHR20531">
    <property type="entry name" value="N-ALPHA-ACETYLTRANSFERASE 40"/>
    <property type="match status" value="1"/>
</dbReference>
<dbReference type="Pfam" id="PF00583">
    <property type="entry name" value="Acetyltransf_1"/>
    <property type="match status" value="1"/>
</dbReference>
<organism evidence="14 15">
    <name type="scientific">Exophiala spinifera</name>
    <dbReference type="NCBI Taxonomy" id="91928"/>
    <lineage>
        <taxon>Eukaryota</taxon>
        <taxon>Fungi</taxon>
        <taxon>Dikarya</taxon>
        <taxon>Ascomycota</taxon>
        <taxon>Pezizomycotina</taxon>
        <taxon>Eurotiomycetes</taxon>
        <taxon>Chaetothyriomycetidae</taxon>
        <taxon>Chaetothyriales</taxon>
        <taxon>Herpotrichiellaceae</taxon>
        <taxon>Exophiala</taxon>
    </lineage>
</organism>
<keyword evidence="6" id="KW-0963">Cytoplasm</keyword>
<comment type="catalytic activity">
    <reaction evidence="10">
        <text>N-terminal L-seryl-[histone H2A] + acetyl-CoA = N-terminal N(alpha)-acetyl-L-seryl-[histone H2A] + CoA + H(+)</text>
        <dbReference type="Rhea" id="RHEA:50600"/>
        <dbReference type="Rhea" id="RHEA-COMP:12742"/>
        <dbReference type="Rhea" id="RHEA-COMP:12744"/>
        <dbReference type="ChEBI" id="CHEBI:15378"/>
        <dbReference type="ChEBI" id="CHEBI:57287"/>
        <dbReference type="ChEBI" id="CHEBI:57288"/>
        <dbReference type="ChEBI" id="CHEBI:64738"/>
        <dbReference type="ChEBI" id="CHEBI:83690"/>
        <dbReference type="EC" id="2.3.1.257"/>
    </reaction>
</comment>
<evidence type="ECO:0000256" key="12">
    <source>
        <dbReference type="SAM" id="MobiDB-lite"/>
    </source>
</evidence>
<dbReference type="InterPro" id="IPR000182">
    <property type="entry name" value="GNAT_dom"/>
</dbReference>
<comment type="subcellular location">
    <subcellularLocation>
        <location evidence="2">Cytoplasm</location>
    </subcellularLocation>
    <subcellularLocation>
        <location evidence="1">Nucleus</location>
    </subcellularLocation>
</comment>
<dbReference type="AlphaFoldDB" id="A0A0D2BGW3"/>
<evidence type="ECO:0000256" key="10">
    <source>
        <dbReference type="ARBA" id="ARBA00047821"/>
    </source>
</evidence>
<evidence type="ECO:0000313" key="14">
    <source>
        <dbReference type="EMBL" id="KIW17860.1"/>
    </source>
</evidence>
<evidence type="ECO:0000256" key="5">
    <source>
        <dbReference type="ARBA" id="ARBA00015043"/>
    </source>
</evidence>
<evidence type="ECO:0000313" key="15">
    <source>
        <dbReference type="Proteomes" id="UP000053328"/>
    </source>
</evidence>
<comment type="catalytic activity">
    <reaction evidence="11">
        <text>N-terminal L-seryl-[histone H4] + acetyl-CoA = N-terminal N(alpha)-acetyl-L-seryl-[histone H4] + CoA + H(+)</text>
        <dbReference type="Rhea" id="RHEA:50596"/>
        <dbReference type="Rhea" id="RHEA-COMP:12740"/>
        <dbReference type="Rhea" id="RHEA-COMP:12743"/>
        <dbReference type="ChEBI" id="CHEBI:15378"/>
        <dbReference type="ChEBI" id="CHEBI:57287"/>
        <dbReference type="ChEBI" id="CHEBI:57288"/>
        <dbReference type="ChEBI" id="CHEBI:64738"/>
        <dbReference type="ChEBI" id="CHEBI:83690"/>
        <dbReference type="EC" id="2.3.1.257"/>
    </reaction>
</comment>
<dbReference type="PANTHER" id="PTHR20531:SF1">
    <property type="entry name" value="N-ALPHA-ACETYLTRANSFERASE 40"/>
    <property type="match status" value="1"/>
</dbReference>
<dbReference type="PROSITE" id="PS51186">
    <property type="entry name" value="GNAT"/>
    <property type="match status" value="1"/>
</dbReference>
<dbReference type="CDD" id="cd04301">
    <property type="entry name" value="NAT_SF"/>
    <property type="match status" value="1"/>
</dbReference>
<keyword evidence="9" id="KW-0012">Acyltransferase</keyword>
<keyword evidence="7" id="KW-0808">Transferase</keyword>
<evidence type="ECO:0000256" key="11">
    <source>
        <dbReference type="ARBA" id="ARBA00049524"/>
    </source>
</evidence>
<accession>A0A0D2BGW3</accession>
<dbReference type="OrthoDB" id="424551at2759"/>
<feature type="region of interest" description="Disordered" evidence="12">
    <location>
        <begin position="1"/>
        <end position="22"/>
    </location>
</feature>
<gene>
    <name evidence="14" type="ORF">PV08_05055</name>
</gene>
<keyword evidence="8" id="KW-0539">Nucleus</keyword>
<evidence type="ECO:0000256" key="8">
    <source>
        <dbReference type="ARBA" id="ARBA00023242"/>
    </source>
</evidence>
<protein>
    <recommendedName>
        <fullName evidence="5">N-alpha-acetyltransferase 40</fullName>
        <ecNumber evidence="4">2.3.1.257</ecNumber>
    </recommendedName>
</protein>
<comment type="similarity">
    <text evidence="3">Belongs to the acetyltransferase family. NAA40 subfamily.</text>
</comment>
<evidence type="ECO:0000256" key="1">
    <source>
        <dbReference type="ARBA" id="ARBA00004123"/>
    </source>
</evidence>
<dbReference type="GO" id="GO:1990189">
    <property type="term" value="F:protein N-terminal-serine acetyltransferase activity"/>
    <property type="evidence" value="ECO:0007669"/>
    <property type="project" value="UniProtKB-EC"/>
</dbReference>